<accession>A0A345YIP6</accession>
<sequence>MHLHLDQVPGGYARCVADNRQSFDEGFEAQTRCTAAGHACGNPEARGTDFYRAFEIGKDFALVKMGEPTPHLLTRTREAIQRALG</sequence>
<dbReference type="Proteomes" id="UP000254508">
    <property type="component" value="Plasmid unnamed"/>
</dbReference>
<dbReference type="AlphaFoldDB" id="A0A345YIP6"/>
<keyword evidence="1" id="KW-0614">Plasmid</keyword>
<proteinExistence type="predicted"/>
<organism evidence="1 2">
    <name type="scientific">Erythrobacter aureus</name>
    <dbReference type="NCBI Taxonomy" id="2182384"/>
    <lineage>
        <taxon>Bacteria</taxon>
        <taxon>Pseudomonadati</taxon>
        <taxon>Pseudomonadota</taxon>
        <taxon>Alphaproteobacteria</taxon>
        <taxon>Sphingomonadales</taxon>
        <taxon>Erythrobacteraceae</taxon>
        <taxon>Erythrobacter/Porphyrobacter group</taxon>
        <taxon>Erythrobacter</taxon>
    </lineage>
</organism>
<name>A0A345YIP6_9SPHN</name>
<geneLocation type="plasmid" evidence="1 2">
    <name>unnamed</name>
</geneLocation>
<gene>
    <name evidence="1" type="ORF">DVR09_15185</name>
</gene>
<dbReference type="EMBL" id="CP031358">
    <property type="protein sequence ID" value="AXK43798.1"/>
    <property type="molecule type" value="Genomic_DNA"/>
</dbReference>
<evidence type="ECO:0000313" key="2">
    <source>
        <dbReference type="Proteomes" id="UP000254508"/>
    </source>
</evidence>
<reference evidence="1 2" key="1">
    <citation type="submission" date="2018-07" db="EMBL/GenBank/DDBJ databases">
        <title>Genome sequence of Erythrobacter strain YH-07, an antagonistic bacterium isolated from Yellow Sea.</title>
        <authorList>
            <person name="Tang T."/>
            <person name="Liu Q."/>
            <person name="Sun X."/>
        </authorList>
    </citation>
    <scope>NUCLEOTIDE SEQUENCE [LARGE SCALE GENOMIC DNA]</scope>
    <source>
        <strain evidence="1 2">YH-07</strain>
        <plasmid evidence="1 2">unnamed</plasmid>
    </source>
</reference>
<dbReference type="RefSeq" id="WP_115418111.1">
    <property type="nucleotide sequence ID" value="NZ_CP031358.1"/>
</dbReference>
<protein>
    <submittedName>
        <fullName evidence="1">Uncharacterized protein</fullName>
    </submittedName>
</protein>
<dbReference type="KEGG" id="err:DVR09_15185"/>
<keyword evidence="2" id="KW-1185">Reference proteome</keyword>
<evidence type="ECO:0000313" key="1">
    <source>
        <dbReference type="EMBL" id="AXK43798.1"/>
    </source>
</evidence>